<accession>A0ABY9ATC5</accession>
<feature type="transmembrane region" description="Helical" evidence="1">
    <location>
        <begin position="57"/>
        <end position="74"/>
    </location>
</feature>
<dbReference type="RefSeq" id="WP_133246117.1">
    <property type="nucleotide sequence ID" value="NZ_CP023687.1"/>
</dbReference>
<reference evidence="2 3" key="1">
    <citation type="submission" date="2023-06" db="EMBL/GenBank/DDBJ databases">
        <authorList>
            <person name="Ham H."/>
            <person name="Park D.S."/>
        </authorList>
    </citation>
    <scope>NUCLEOTIDE SEQUENCE [LARGE SCALE GENOMIC DNA]</scope>
    <source>
        <strain evidence="2 3">KACC 17005</strain>
    </source>
</reference>
<evidence type="ECO:0000313" key="3">
    <source>
        <dbReference type="Proteomes" id="UP001242732"/>
    </source>
</evidence>
<keyword evidence="1" id="KW-1133">Transmembrane helix</keyword>
<sequence>MSKKAKSFTLLLLGLFFFLVFLWSVMWLFSSASLASGPCQGKFSITHGLFRCRQPFIAMILIGASFLISTFFLYQSIKTFCSLKSTSHTSQKNAHISKK</sequence>
<gene>
    <name evidence="2" type="ORF">QRO08_05770</name>
</gene>
<proteinExistence type="predicted"/>
<dbReference type="Proteomes" id="UP001242732">
    <property type="component" value="Chromosome"/>
</dbReference>
<organism evidence="2 3">
    <name type="scientific">Paracidovorax citrulli</name>
    <name type="common">Acidovorax citrulli</name>
    <dbReference type="NCBI Taxonomy" id="80869"/>
    <lineage>
        <taxon>Bacteria</taxon>
        <taxon>Pseudomonadati</taxon>
        <taxon>Pseudomonadota</taxon>
        <taxon>Betaproteobacteria</taxon>
        <taxon>Burkholderiales</taxon>
        <taxon>Comamonadaceae</taxon>
        <taxon>Paracidovorax</taxon>
    </lineage>
</organism>
<dbReference type="EMBL" id="CP127363">
    <property type="protein sequence ID" value="WIY50083.1"/>
    <property type="molecule type" value="Genomic_DNA"/>
</dbReference>
<evidence type="ECO:0000313" key="2">
    <source>
        <dbReference type="EMBL" id="WIY50083.1"/>
    </source>
</evidence>
<keyword evidence="1" id="KW-0812">Transmembrane</keyword>
<evidence type="ECO:0000256" key="1">
    <source>
        <dbReference type="SAM" id="Phobius"/>
    </source>
</evidence>
<name>A0ABY9ATC5_PARCI</name>
<protein>
    <submittedName>
        <fullName evidence="2">Uncharacterized protein</fullName>
    </submittedName>
</protein>
<keyword evidence="1" id="KW-0472">Membrane</keyword>
<keyword evidence="3" id="KW-1185">Reference proteome</keyword>